<evidence type="ECO:0000313" key="1">
    <source>
        <dbReference type="Proteomes" id="UP000887566"/>
    </source>
</evidence>
<accession>A0A914XFQ1</accession>
<organism evidence="1 2">
    <name type="scientific">Plectus sambesii</name>
    <dbReference type="NCBI Taxonomy" id="2011161"/>
    <lineage>
        <taxon>Eukaryota</taxon>
        <taxon>Metazoa</taxon>
        <taxon>Ecdysozoa</taxon>
        <taxon>Nematoda</taxon>
        <taxon>Chromadorea</taxon>
        <taxon>Plectida</taxon>
        <taxon>Plectina</taxon>
        <taxon>Plectoidea</taxon>
        <taxon>Plectidae</taxon>
        <taxon>Plectus</taxon>
    </lineage>
</organism>
<proteinExistence type="predicted"/>
<sequence>MVDLKSALGRDSLKFVQRLNASTHFQPNSTEELLEKVSEVGTFHRTMTMMEETIANVTEGDDITDHITNYMNLIDEFRAKILNGEDDDQVYKWTTKIGRLYDGGLFELIDRAKAACIREQTLE</sequence>
<dbReference type="Proteomes" id="UP000887566">
    <property type="component" value="Unplaced"/>
</dbReference>
<dbReference type="WBParaSite" id="PSAMB.scaffold7853size6995.g30621.t1">
    <property type="protein sequence ID" value="PSAMB.scaffold7853size6995.g30621.t1"/>
    <property type="gene ID" value="PSAMB.scaffold7853size6995.g30621"/>
</dbReference>
<evidence type="ECO:0000313" key="2">
    <source>
        <dbReference type="WBParaSite" id="PSAMB.scaffold7853size6995.g30621.t1"/>
    </source>
</evidence>
<reference evidence="2" key="1">
    <citation type="submission" date="2022-11" db="UniProtKB">
        <authorList>
            <consortium name="WormBaseParasite"/>
        </authorList>
    </citation>
    <scope>IDENTIFICATION</scope>
</reference>
<dbReference type="AlphaFoldDB" id="A0A914XFQ1"/>
<keyword evidence="1" id="KW-1185">Reference proteome</keyword>
<protein>
    <submittedName>
        <fullName evidence="2">Uncharacterized protein</fullName>
    </submittedName>
</protein>
<name>A0A914XFQ1_9BILA</name>